<dbReference type="GeneID" id="85351413"/>
<protein>
    <submittedName>
        <fullName evidence="1">Uncharacterized protein</fullName>
    </submittedName>
</protein>
<organism evidence="1 2">
    <name type="scientific">Armillaria tabescens</name>
    <name type="common">Ringless honey mushroom</name>
    <name type="synonym">Agaricus tabescens</name>
    <dbReference type="NCBI Taxonomy" id="1929756"/>
    <lineage>
        <taxon>Eukaryota</taxon>
        <taxon>Fungi</taxon>
        <taxon>Dikarya</taxon>
        <taxon>Basidiomycota</taxon>
        <taxon>Agaricomycotina</taxon>
        <taxon>Agaricomycetes</taxon>
        <taxon>Agaricomycetidae</taxon>
        <taxon>Agaricales</taxon>
        <taxon>Marasmiineae</taxon>
        <taxon>Physalacriaceae</taxon>
        <taxon>Desarmillaria</taxon>
    </lineage>
</organism>
<dbReference type="AlphaFoldDB" id="A0AA39JX41"/>
<evidence type="ECO:0000313" key="2">
    <source>
        <dbReference type="Proteomes" id="UP001175211"/>
    </source>
</evidence>
<name>A0AA39JX41_ARMTA</name>
<dbReference type="RefSeq" id="XP_060327290.1">
    <property type="nucleotide sequence ID" value="XM_060467865.1"/>
</dbReference>
<dbReference type="SUPFAM" id="SSF47616">
    <property type="entry name" value="GST C-terminal domain-like"/>
    <property type="match status" value="1"/>
</dbReference>
<reference evidence="1" key="1">
    <citation type="submission" date="2023-06" db="EMBL/GenBank/DDBJ databases">
        <authorList>
            <consortium name="Lawrence Berkeley National Laboratory"/>
            <person name="Ahrendt S."/>
            <person name="Sahu N."/>
            <person name="Indic B."/>
            <person name="Wong-Bajracharya J."/>
            <person name="Merenyi Z."/>
            <person name="Ke H.-M."/>
            <person name="Monk M."/>
            <person name="Kocsube S."/>
            <person name="Drula E."/>
            <person name="Lipzen A."/>
            <person name="Balint B."/>
            <person name="Henrissat B."/>
            <person name="Andreopoulos B."/>
            <person name="Martin F.M."/>
            <person name="Harder C.B."/>
            <person name="Rigling D."/>
            <person name="Ford K.L."/>
            <person name="Foster G.D."/>
            <person name="Pangilinan J."/>
            <person name="Papanicolaou A."/>
            <person name="Barry K."/>
            <person name="LaButti K."/>
            <person name="Viragh M."/>
            <person name="Koriabine M."/>
            <person name="Yan M."/>
            <person name="Riley R."/>
            <person name="Champramary S."/>
            <person name="Plett K.L."/>
            <person name="Tsai I.J."/>
            <person name="Slot J."/>
            <person name="Sipos G."/>
            <person name="Plett J."/>
            <person name="Nagy L.G."/>
            <person name="Grigoriev I.V."/>
        </authorList>
    </citation>
    <scope>NUCLEOTIDE SEQUENCE</scope>
    <source>
        <strain evidence="1">CCBAS 213</strain>
    </source>
</reference>
<gene>
    <name evidence="1" type="ORF">EV420DRAFT_1274806</name>
</gene>
<comment type="caution">
    <text evidence="1">The sequence shown here is derived from an EMBL/GenBank/DDBJ whole genome shotgun (WGS) entry which is preliminary data.</text>
</comment>
<dbReference type="Gene3D" id="1.20.1050.10">
    <property type="match status" value="1"/>
</dbReference>
<feature type="non-terminal residue" evidence="1">
    <location>
        <position position="1"/>
    </location>
</feature>
<sequence length="227" mass="26068">QNIQFEPVRRMVMSVLKEIRISDSLALNHRGKTPVFVDVLPSASDSPYTTAETFNTNESLVIVIPMYVETYYSPGKLLLPSLHLRAARVLVLARIQETENLHHTYDALEDAHFDALPHQKNNPNASRLRNQDRRSLVNAVHDELDFWEVYASTTRYIAGDMFPLANCTFFSLLGYMVHRGFTWNRLGGKRTWPHLQAYYLRVHERECAKRAPPQGWDAPGGANIFRT</sequence>
<proteinExistence type="predicted"/>
<evidence type="ECO:0000313" key="1">
    <source>
        <dbReference type="EMBL" id="KAK0450419.1"/>
    </source>
</evidence>
<dbReference type="InterPro" id="IPR036282">
    <property type="entry name" value="Glutathione-S-Trfase_C_sf"/>
</dbReference>
<accession>A0AA39JX41</accession>
<keyword evidence="2" id="KW-1185">Reference proteome</keyword>
<dbReference type="Proteomes" id="UP001175211">
    <property type="component" value="Unassembled WGS sequence"/>
</dbReference>
<dbReference type="EMBL" id="JAUEPS010000036">
    <property type="protein sequence ID" value="KAK0450419.1"/>
    <property type="molecule type" value="Genomic_DNA"/>
</dbReference>